<feature type="region of interest" description="Disordered" evidence="5">
    <location>
        <begin position="714"/>
        <end position="794"/>
    </location>
</feature>
<dbReference type="Pfam" id="PF00023">
    <property type="entry name" value="Ank"/>
    <property type="match status" value="1"/>
</dbReference>
<gene>
    <name evidence="6" type="ORF">SKAU_G00188550</name>
</gene>
<dbReference type="AlphaFoldDB" id="A0A9Q1FD93"/>
<feature type="repeat" description="ANK" evidence="3">
    <location>
        <begin position="190"/>
        <end position="222"/>
    </location>
</feature>
<sequence>MSQQDAAAVLALSERLLVASHKGHADNVVQLINKGAKVAVTKYGRTPLHLASYKGHIEVVRILLKAGCDLDIQDDCDFPADALLFLKERFASRNMTSSGLEWDYFDCLLHGASSPLPSPAGFTLPLPTAAAQTLRLSNNFSDWSLSPESAPTAPSGFSAPVNFNGEERAGELHWRKARREPRRSERLKEGDQTALHRAAVVGNGDVISALIQEGCAQDRQDKDGNTALHEVSWHGFSQSVKLLVKAGANVHAKNKAGNTALHLACQNGHAQSTRLLLLGGSRPDSKNNVGDTCLHVASRYNHVAMIRILLGAFCSVNEKNQAGDTPLHIAASLNHKKTVRLLLEAGTDSTVKNNAGQTALDQAREHNNPEVALLLAKAPQVQSFTRGRSVRERRDKWKAEGRAQSVPRDEVLPSKESVSAADDTHSSDYVVRRQGERVRESTENMGKSSAKKNKKKQKEKPSLSEPLCQRENKHSEAAHRKKGRQSGSTLPVPPQPPPHCYKAYQLYTLYRGKNGKIMQAPLNGCRCEPLICKLENQLEATKEEMRSEIHTVQERMNSKLGQLDRKSKHQIKALDKITLERVSAERTECLHRIDQRAMLERLDGDKRQQASVVNDLKNWCLSKIQNIEGAPRLWPPQARPTGPPLRGGPGAEPSGHHYFVVQVDSSPDDRQNVPEHSTPPPRSLPSSPLVVRPKERAQAFADLRRLDQELQGMDLLDPGFGQGRTSRASRASSLSPAIERRCGSRHDRDRDRDRDRERGRDKARHHKKQPQGRTKSRRDRQQTDGARPVEAFADRPAEPSFTQERDTMHALEVTQYFFEAVSTQMERWYERKIQEARWQADQKAQQDRAALRERISYLEDELRLLRTSMREDS</sequence>
<feature type="repeat" description="ANK" evidence="3">
    <location>
        <begin position="43"/>
        <end position="75"/>
    </location>
</feature>
<feature type="compositionally biased region" description="Basic and acidic residues" evidence="5">
    <location>
        <begin position="182"/>
        <end position="191"/>
    </location>
</feature>
<dbReference type="Proteomes" id="UP001152622">
    <property type="component" value="Chromosome 6"/>
</dbReference>
<accession>A0A9Q1FD93</accession>
<proteinExistence type="predicted"/>
<feature type="compositionally biased region" description="Low complexity" evidence="5">
    <location>
        <begin position="724"/>
        <end position="737"/>
    </location>
</feature>
<evidence type="ECO:0000256" key="5">
    <source>
        <dbReference type="SAM" id="MobiDB-lite"/>
    </source>
</evidence>
<protein>
    <recommendedName>
        <fullName evidence="8">Ankyrin repeat domain-containing protein 6</fullName>
    </recommendedName>
</protein>
<keyword evidence="4" id="KW-0175">Coiled coil</keyword>
<dbReference type="PROSITE" id="PS50088">
    <property type="entry name" value="ANK_REPEAT"/>
    <property type="match status" value="6"/>
</dbReference>
<feature type="region of interest" description="Disordered" evidence="5">
    <location>
        <begin position="168"/>
        <end position="191"/>
    </location>
</feature>
<evidence type="ECO:0000256" key="3">
    <source>
        <dbReference type="PROSITE-ProRule" id="PRU00023"/>
    </source>
</evidence>
<dbReference type="EMBL" id="JAINUF010000006">
    <property type="protein sequence ID" value="KAJ8356061.1"/>
    <property type="molecule type" value="Genomic_DNA"/>
</dbReference>
<dbReference type="FunFam" id="1.25.40.20:FF:000137">
    <property type="entry name" value="Ankyrin repeat domain-containing protein 6"/>
    <property type="match status" value="1"/>
</dbReference>
<dbReference type="PANTHER" id="PTHR24198">
    <property type="entry name" value="ANKYRIN REPEAT AND PROTEIN KINASE DOMAIN-CONTAINING PROTEIN"/>
    <property type="match status" value="1"/>
</dbReference>
<dbReference type="InterPro" id="IPR036770">
    <property type="entry name" value="Ankyrin_rpt-contain_sf"/>
</dbReference>
<dbReference type="Pfam" id="PF12796">
    <property type="entry name" value="Ank_2"/>
    <property type="match status" value="2"/>
</dbReference>
<feature type="compositionally biased region" description="Basic and acidic residues" evidence="5">
    <location>
        <begin position="389"/>
        <end position="413"/>
    </location>
</feature>
<keyword evidence="1" id="KW-0677">Repeat</keyword>
<dbReference type="GO" id="GO:0005737">
    <property type="term" value="C:cytoplasm"/>
    <property type="evidence" value="ECO:0007669"/>
    <property type="project" value="TreeGrafter"/>
</dbReference>
<feature type="region of interest" description="Disordered" evidence="5">
    <location>
        <begin position="384"/>
        <end position="498"/>
    </location>
</feature>
<feature type="compositionally biased region" description="Pro residues" evidence="5">
    <location>
        <begin position="633"/>
        <end position="643"/>
    </location>
</feature>
<dbReference type="InterPro" id="IPR002110">
    <property type="entry name" value="Ankyrin_rpt"/>
</dbReference>
<evidence type="ECO:0000256" key="2">
    <source>
        <dbReference type="ARBA" id="ARBA00023043"/>
    </source>
</evidence>
<feature type="compositionally biased region" description="Basic and acidic residues" evidence="5">
    <location>
        <begin position="468"/>
        <end position="478"/>
    </location>
</feature>
<feature type="repeat" description="ANK" evidence="3">
    <location>
        <begin position="289"/>
        <end position="321"/>
    </location>
</feature>
<dbReference type="PROSITE" id="PS50297">
    <property type="entry name" value="ANK_REP_REGION"/>
    <property type="match status" value="4"/>
</dbReference>
<evidence type="ECO:0000256" key="4">
    <source>
        <dbReference type="SAM" id="Coils"/>
    </source>
</evidence>
<evidence type="ECO:0000256" key="1">
    <source>
        <dbReference type="ARBA" id="ARBA00022737"/>
    </source>
</evidence>
<evidence type="ECO:0000313" key="6">
    <source>
        <dbReference type="EMBL" id="KAJ8356061.1"/>
    </source>
</evidence>
<dbReference type="Gene3D" id="1.25.40.20">
    <property type="entry name" value="Ankyrin repeat-containing domain"/>
    <property type="match status" value="4"/>
</dbReference>
<name>A0A9Q1FD93_SYNKA</name>
<dbReference type="FunFam" id="1.25.40.20:FF:000273">
    <property type="entry name" value="Ankyrin repeat domain-containing protein 6"/>
    <property type="match status" value="1"/>
</dbReference>
<feature type="compositionally biased region" description="Basic and acidic residues" evidence="5">
    <location>
        <begin position="738"/>
        <end position="760"/>
    </location>
</feature>
<dbReference type="PRINTS" id="PR01415">
    <property type="entry name" value="ANKYRIN"/>
</dbReference>
<organism evidence="6 7">
    <name type="scientific">Synaphobranchus kaupii</name>
    <name type="common">Kaup's arrowtooth eel</name>
    <dbReference type="NCBI Taxonomy" id="118154"/>
    <lineage>
        <taxon>Eukaryota</taxon>
        <taxon>Metazoa</taxon>
        <taxon>Chordata</taxon>
        <taxon>Craniata</taxon>
        <taxon>Vertebrata</taxon>
        <taxon>Euteleostomi</taxon>
        <taxon>Actinopterygii</taxon>
        <taxon>Neopterygii</taxon>
        <taxon>Teleostei</taxon>
        <taxon>Anguilliformes</taxon>
        <taxon>Synaphobranchidae</taxon>
        <taxon>Synaphobranchus</taxon>
    </lineage>
</organism>
<feature type="compositionally biased region" description="Basic residues" evidence="5">
    <location>
        <begin position="761"/>
        <end position="778"/>
    </location>
</feature>
<keyword evidence="7" id="KW-1185">Reference proteome</keyword>
<feature type="repeat" description="ANK" evidence="3">
    <location>
        <begin position="322"/>
        <end position="354"/>
    </location>
</feature>
<feature type="compositionally biased region" description="Basic and acidic residues" evidence="5">
    <location>
        <begin position="422"/>
        <end position="442"/>
    </location>
</feature>
<reference evidence="6" key="1">
    <citation type="journal article" date="2023" name="Science">
        <title>Genome structures resolve the early diversification of teleost fishes.</title>
        <authorList>
            <person name="Parey E."/>
            <person name="Louis A."/>
            <person name="Montfort J."/>
            <person name="Bouchez O."/>
            <person name="Roques C."/>
            <person name="Iampietro C."/>
            <person name="Lluch J."/>
            <person name="Castinel A."/>
            <person name="Donnadieu C."/>
            <person name="Desvignes T."/>
            <person name="Floi Bucao C."/>
            <person name="Jouanno E."/>
            <person name="Wen M."/>
            <person name="Mejri S."/>
            <person name="Dirks R."/>
            <person name="Jansen H."/>
            <person name="Henkel C."/>
            <person name="Chen W.J."/>
            <person name="Zahm M."/>
            <person name="Cabau C."/>
            <person name="Klopp C."/>
            <person name="Thompson A.W."/>
            <person name="Robinson-Rechavi M."/>
            <person name="Braasch I."/>
            <person name="Lecointre G."/>
            <person name="Bobe J."/>
            <person name="Postlethwait J.H."/>
            <person name="Berthelot C."/>
            <person name="Roest Crollius H."/>
            <person name="Guiguen Y."/>
        </authorList>
    </citation>
    <scope>NUCLEOTIDE SEQUENCE</scope>
    <source>
        <strain evidence="6">WJC10195</strain>
    </source>
</reference>
<feature type="repeat" description="ANK" evidence="3">
    <location>
        <begin position="223"/>
        <end position="255"/>
    </location>
</feature>
<evidence type="ECO:0008006" key="8">
    <source>
        <dbReference type="Google" id="ProtNLM"/>
    </source>
</evidence>
<comment type="caution">
    <text evidence="6">The sequence shown here is derived from an EMBL/GenBank/DDBJ whole genome shotgun (WGS) entry which is preliminary data.</text>
</comment>
<feature type="compositionally biased region" description="Basic residues" evidence="5">
    <location>
        <begin position="449"/>
        <end position="458"/>
    </location>
</feature>
<feature type="region of interest" description="Disordered" evidence="5">
    <location>
        <begin position="631"/>
        <end position="692"/>
    </location>
</feature>
<keyword evidence="2 3" id="KW-0040">ANK repeat</keyword>
<feature type="coiled-coil region" evidence="4">
    <location>
        <begin position="841"/>
        <end position="868"/>
    </location>
</feature>
<dbReference type="SMART" id="SM00248">
    <property type="entry name" value="ANK"/>
    <property type="match status" value="8"/>
</dbReference>
<feature type="repeat" description="ANK" evidence="3">
    <location>
        <begin position="256"/>
        <end position="288"/>
    </location>
</feature>
<dbReference type="PANTHER" id="PTHR24198:SF185">
    <property type="entry name" value="ANKYRIN-3"/>
    <property type="match status" value="1"/>
</dbReference>
<dbReference type="SUPFAM" id="SSF48403">
    <property type="entry name" value="Ankyrin repeat"/>
    <property type="match status" value="2"/>
</dbReference>
<evidence type="ECO:0000313" key="7">
    <source>
        <dbReference type="Proteomes" id="UP001152622"/>
    </source>
</evidence>
<dbReference type="OrthoDB" id="424503at2759"/>